<dbReference type="AlphaFoldDB" id="A0A9K3JKU7"/>
<protein>
    <submittedName>
        <fullName evidence="1">Uncharacterized protein</fullName>
    </submittedName>
</protein>
<organism evidence="1 2">
    <name type="scientific">Helianthus annuus</name>
    <name type="common">Common sunflower</name>
    <dbReference type="NCBI Taxonomy" id="4232"/>
    <lineage>
        <taxon>Eukaryota</taxon>
        <taxon>Viridiplantae</taxon>
        <taxon>Streptophyta</taxon>
        <taxon>Embryophyta</taxon>
        <taxon>Tracheophyta</taxon>
        <taxon>Spermatophyta</taxon>
        <taxon>Magnoliopsida</taxon>
        <taxon>eudicotyledons</taxon>
        <taxon>Gunneridae</taxon>
        <taxon>Pentapetalae</taxon>
        <taxon>asterids</taxon>
        <taxon>campanulids</taxon>
        <taxon>Asterales</taxon>
        <taxon>Asteraceae</taxon>
        <taxon>Asteroideae</taxon>
        <taxon>Heliantheae alliance</taxon>
        <taxon>Heliantheae</taxon>
        <taxon>Helianthus</taxon>
    </lineage>
</organism>
<reference evidence="1" key="2">
    <citation type="submission" date="2020-06" db="EMBL/GenBank/DDBJ databases">
        <title>Helianthus annuus Genome sequencing and assembly Release 2.</title>
        <authorList>
            <person name="Gouzy J."/>
            <person name="Langlade N."/>
            <person name="Munos S."/>
        </authorList>
    </citation>
    <scope>NUCLEOTIDE SEQUENCE</scope>
    <source>
        <tissue evidence="1">Leaves</tissue>
    </source>
</reference>
<keyword evidence="2" id="KW-1185">Reference proteome</keyword>
<gene>
    <name evidence="1" type="ORF">HanXRQr2_Chr02g0051621</name>
</gene>
<proteinExistence type="predicted"/>
<accession>A0A9K3JKU7</accession>
<reference evidence="1" key="1">
    <citation type="journal article" date="2017" name="Nature">
        <title>The sunflower genome provides insights into oil metabolism, flowering and Asterid evolution.</title>
        <authorList>
            <person name="Badouin H."/>
            <person name="Gouzy J."/>
            <person name="Grassa C.J."/>
            <person name="Murat F."/>
            <person name="Staton S.E."/>
            <person name="Cottret L."/>
            <person name="Lelandais-Briere C."/>
            <person name="Owens G.L."/>
            <person name="Carrere S."/>
            <person name="Mayjonade B."/>
            <person name="Legrand L."/>
            <person name="Gill N."/>
            <person name="Kane N.C."/>
            <person name="Bowers J.E."/>
            <person name="Hubner S."/>
            <person name="Bellec A."/>
            <person name="Berard A."/>
            <person name="Berges H."/>
            <person name="Blanchet N."/>
            <person name="Boniface M.C."/>
            <person name="Brunel D."/>
            <person name="Catrice O."/>
            <person name="Chaidir N."/>
            <person name="Claudel C."/>
            <person name="Donnadieu C."/>
            <person name="Faraut T."/>
            <person name="Fievet G."/>
            <person name="Helmstetter N."/>
            <person name="King M."/>
            <person name="Knapp S.J."/>
            <person name="Lai Z."/>
            <person name="Le Paslier M.C."/>
            <person name="Lippi Y."/>
            <person name="Lorenzon L."/>
            <person name="Mandel J.R."/>
            <person name="Marage G."/>
            <person name="Marchand G."/>
            <person name="Marquand E."/>
            <person name="Bret-Mestries E."/>
            <person name="Morien E."/>
            <person name="Nambeesan S."/>
            <person name="Nguyen T."/>
            <person name="Pegot-Espagnet P."/>
            <person name="Pouilly N."/>
            <person name="Raftis F."/>
            <person name="Sallet E."/>
            <person name="Schiex T."/>
            <person name="Thomas J."/>
            <person name="Vandecasteele C."/>
            <person name="Vares D."/>
            <person name="Vear F."/>
            <person name="Vautrin S."/>
            <person name="Crespi M."/>
            <person name="Mangin B."/>
            <person name="Burke J.M."/>
            <person name="Salse J."/>
            <person name="Munos S."/>
            <person name="Vincourt P."/>
            <person name="Rieseberg L.H."/>
            <person name="Langlade N.B."/>
        </authorList>
    </citation>
    <scope>NUCLEOTIDE SEQUENCE</scope>
    <source>
        <tissue evidence="1">Leaves</tissue>
    </source>
</reference>
<comment type="caution">
    <text evidence="1">The sequence shown here is derived from an EMBL/GenBank/DDBJ whole genome shotgun (WGS) entry which is preliminary data.</text>
</comment>
<evidence type="ECO:0000313" key="1">
    <source>
        <dbReference type="EMBL" id="KAF5817318.1"/>
    </source>
</evidence>
<dbReference type="Proteomes" id="UP000215914">
    <property type="component" value="Unassembled WGS sequence"/>
</dbReference>
<evidence type="ECO:0000313" key="2">
    <source>
        <dbReference type="Proteomes" id="UP000215914"/>
    </source>
</evidence>
<dbReference type="EMBL" id="MNCJ02000317">
    <property type="protein sequence ID" value="KAF5817318.1"/>
    <property type="molecule type" value="Genomic_DNA"/>
</dbReference>
<dbReference type="Gramene" id="mRNA:HanXRQr2_Chr02g0051621">
    <property type="protein sequence ID" value="mRNA:HanXRQr2_Chr02g0051621"/>
    <property type="gene ID" value="HanXRQr2_Chr02g0051621"/>
</dbReference>
<name>A0A9K3JKU7_HELAN</name>
<sequence length="117" mass="13491">MAYPYDPAAVPSQTFGSHRWNFPPPLRNCYNRQQICAEPRLCVMDCRRSESSPPPSFFSDRGGCHRGSRLNRELKMWHGMARFPAALVFQGHPGFRECDSFLDKSQSLNCVYVMFKL</sequence>